<feature type="domain" description="Shugoshin C-terminal" evidence="11">
    <location>
        <begin position="428"/>
        <end position="450"/>
    </location>
</feature>
<keyword evidence="14" id="KW-1185">Reference proteome</keyword>
<dbReference type="KEGG" id="trg:TRUGW13939_03549"/>
<evidence type="ECO:0000259" key="12">
    <source>
        <dbReference type="Pfam" id="PF07558"/>
    </source>
</evidence>
<dbReference type="GeneID" id="55991052"/>
<evidence type="ECO:0000313" key="13">
    <source>
        <dbReference type="EMBL" id="QKX56444.1"/>
    </source>
</evidence>
<evidence type="ECO:0000256" key="9">
    <source>
        <dbReference type="SAM" id="Coils"/>
    </source>
</evidence>
<dbReference type="Proteomes" id="UP000509510">
    <property type="component" value="Chromosome II"/>
</dbReference>
<dbReference type="GO" id="GO:0005634">
    <property type="term" value="C:nucleus"/>
    <property type="evidence" value="ECO:0007669"/>
    <property type="project" value="InterPro"/>
</dbReference>
<feature type="compositionally biased region" description="Acidic residues" evidence="10">
    <location>
        <begin position="254"/>
        <end position="271"/>
    </location>
</feature>
<reference evidence="14" key="1">
    <citation type="submission" date="2020-06" db="EMBL/GenBank/DDBJ databases">
        <title>A chromosome-scale genome assembly of Talaromyces rugulosus W13939.</title>
        <authorList>
            <person name="Wang B."/>
            <person name="Guo L."/>
            <person name="Ye K."/>
            <person name="Wang L."/>
        </authorList>
    </citation>
    <scope>NUCLEOTIDE SEQUENCE [LARGE SCALE GENOMIC DNA]</scope>
    <source>
        <strain evidence="14">W13939</strain>
    </source>
</reference>
<feature type="domain" description="Shugoshin N-terminal coiled-coil" evidence="12">
    <location>
        <begin position="17"/>
        <end position="61"/>
    </location>
</feature>
<keyword evidence="7" id="KW-0131">Cell cycle</keyword>
<feature type="region of interest" description="Disordered" evidence="10">
    <location>
        <begin position="364"/>
        <end position="660"/>
    </location>
</feature>
<feature type="compositionally biased region" description="Polar residues" evidence="10">
    <location>
        <begin position="283"/>
        <end position="296"/>
    </location>
</feature>
<evidence type="ECO:0000256" key="5">
    <source>
        <dbReference type="ARBA" id="ARBA00022829"/>
    </source>
</evidence>
<dbReference type="AlphaFoldDB" id="A0A7H8QR34"/>
<protein>
    <recommendedName>
        <fullName evidence="15">Shugoshin C-terminal domain-containing protein</fullName>
    </recommendedName>
</protein>
<evidence type="ECO:0000256" key="10">
    <source>
        <dbReference type="SAM" id="MobiDB-lite"/>
    </source>
</evidence>
<evidence type="ECO:0000256" key="1">
    <source>
        <dbReference type="ARBA" id="ARBA00004584"/>
    </source>
</evidence>
<evidence type="ECO:0000256" key="7">
    <source>
        <dbReference type="ARBA" id="ARBA00023306"/>
    </source>
</evidence>
<keyword evidence="5" id="KW-0159">Chromosome partition</keyword>
<feature type="region of interest" description="Disordered" evidence="10">
    <location>
        <begin position="170"/>
        <end position="348"/>
    </location>
</feature>
<feature type="compositionally biased region" description="Polar residues" evidence="10">
    <location>
        <begin position="320"/>
        <end position="331"/>
    </location>
</feature>
<evidence type="ECO:0000256" key="8">
    <source>
        <dbReference type="ARBA" id="ARBA00023328"/>
    </source>
</evidence>
<gene>
    <name evidence="13" type="ORF">TRUGW13939_03549</name>
</gene>
<dbReference type="OrthoDB" id="5394106at2759"/>
<dbReference type="Pfam" id="PF07558">
    <property type="entry name" value="Shugoshin_N"/>
    <property type="match status" value="1"/>
</dbReference>
<evidence type="ECO:0008006" key="15">
    <source>
        <dbReference type="Google" id="ProtNLM"/>
    </source>
</evidence>
<feature type="compositionally biased region" description="Basic residues" evidence="10">
    <location>
        <begin position="647"/>
        <end position="660"/>
    </location>
</feature>
<accession>A0A7H8QR34</accession>
<evidence type="ECO:0000256" key="2">
    <source>
        <dbReference type="ARBA" id="ARBA00010845"/>
    </source>
</evidence>
<keyword evidence="3" id="KW-0158">Chromosome</keyword>
<keyword evidence="4" id="KW-0132">Cell division</keyword>
<feature type="compositionally biased region" description="Basic residues" evidence="10">
    <location>
        <begin position="304"/>
        <end position="314"/>
    </location>
</feature>
<dbReference type="GO" id="GO:0051301">
    <property type="term" value="P:cell division"/>
    <property type="evidence" value="ECO:0007669"/>
    <property type="project" value="UniProtKB-KW"/>
</dbReference>
<dbReference type="GO" id="GO:0000779">
    <property type="term" value="C:condensed chromosome, centromeric region"/>
    <property type="evidence" value="ECO:0007669"/>
    <property type="project" value="UniProtKB-ARBA"/>
</dbReference>
<feature type="compositionally biased region" description="Basic and acidic residues" evidence="10">
    <location>
        <begin position="196"/>
        <end position="230"/>
    </location>
</feature>
<feature type="region of interest" description="Disordered" evidence="10">
    <location>
        <begin position="119"/>
        <end position="142"/>
    </location>
</feature>
<keyword evidence="8" id="KW-0137">Centromere</keyword>
<feature type="coiled-coil region" evidence="9">
    <location>
        <begin position="14"/>
        <end position="66"/>
    </location>
</feature>
<dbReference type="Pfam" id="PF07557">
    <property type="entry name" value="Shugoshin_C"/>
    <property type="match status" value="1"/>
</dbReference>
<dbReference type="InterPro" id="IPR011516">
    <property type="entry name" value="Shugoshin_N"/>
</dbReference>
<evidence type="ECO:0000259" key="11">
    <source>
        <dbReference type="Pfam" id="PF07557"/>
    </source>
</evidence>
<comment type="similarity">
    <text evidence="2">Belongs to the shugoshin family.</text>
</comment>
<comment type="subcellular location">
    <subcellularLocation>
        <location evidence="1">Chromosome</location>
        <location evidence="1">Centromere</location>
    </subcellularLocation>
</comment>
<sequence length="660" mass="73558">MARLNDLPGPTESIEALKRRFVRQNREIARVNSLQSLRIQGLESDITQLLKENAALKEQVISLSHDAQKYEAGRFLCKDIHQYKEKLASRLSELNSLVSEFGKLPEKFLNSVDAANNASSMDGHSAASIGPRSITRPDDDSRLPTIVEDKYFPRRTLHIEDMENITEDMHDPDSPNIGPPPVAHFDIDESPLSDPRSSDPEITKYTRTENLGRPRNRSLEAFDDHEERTIKPAPPFEISMPPVISGSKRKFSATDEEENFLSENITVDDDFEFSRSVPGPQKPKSSTANDVSNSSHGAAGTGKAPKKKPNFPKRKVLEPKSTNMIASSPRRQQGGEITKQKANYKELSPIKHQNETVIVNRVELPDDAWQIQSAQPKRGRQPKDREENAATPVFDELEPLESYDEATKSSDPGTMHERAATDAGHPARQSRRQRGAVSYAEPNLRHKMRRSTNELTDAVVAGQRRASSAQSDKFSQEDVDLLDPTKAKRKSAPLNNEDSVASSTYDGIATAIAGSENEQKLADIPRNMITERKRRTLSANPGEITRSQEHDHKPGLRHKRRSDQATSTRSDRSSENDTSAYPQRRTTHRHSSIAEAYGHANLSRDDSLGDDETNENSDSKTSLESPDSGEDKQATGKSATRTTQAKRGQRAGARRRSMLL</sequence>
<evidence type="ECO:0000256" key="4">
    <source>
        <dbReference type="ARBA" id="ARBA00022618"/>
    </source>
</evidence>
<feature type="compositionally biased region" description="Polar residues" evidence="10">
    <location>
        <begin position="493"/>
        <end position="505"/>
    </location>
</feature>
<dbReference type="InterPro" id="IPR011515">
    <property type="entry name" value="Shugoshin_C"/>
</dbReference>
<organism evidence="13 14">
    <name type="scientific">Talaromyces rugulosus</name>
    <name type="common">Penicillium rugulosum</name>
    <dbReference type="NCBI Taxonomy" id="121627"/>
    <lineage>
        <taxon>Eukaryota</taxon>
        <taxon>Fungi</taxon>
        <taxon>Dikarya</taxon>
        <taxon>Ascomycota</taxon>
        <taxon>Pezizomycotina</taxon>
        <taxon>Eurotiomycetes</taxon>
        <taxon>Eurotiomycetidae</taxon>
        <taxon>Eurotiales</taxon>
        <taxon>Trichocomaceae</taxon>
        <taxon>Talaromyces</taxon>
        <taxon>Talaromyces sect. Islandici</taxon>
    </lineage>
</organism>
<evidence type="ECO:0000256" key="6">
    <source>
        <dbReference type="ARBA" id="ARBA00023054"/>
    </source>
</evidence>
<dbReference type="GO" id="GO:0045132">
    <property type="term" value="P:meiotic chromosome segregation"/>
    <property type="evidence" value="ECO:0007669"/>
    <property type="project" value="InterPro"/>
</dbReference>
<evidence type="ECO:0000256" key="3">
    <source>
        <dbReference type="ARBA" id="ARBA00022454"/>
    </source>
</evidence>
<keyword evidence="6 9" id="KW-0175">Coiled coil</keyword>
<proteinExistence type="inferred from homology"/>
<feature type="compositionally biased region" description="Acidic residues" evidence="10">
    <location>
        <begin position="395"/>
        <end position="404"/>
    </location>
</feature>
<evidence type="ECO:0000313" key="14">
    <source>
        <dbReference type="Proteomes" id="UP000509510"/>
    </source>
</evidence>
<dbReference type="EMBL" id="CP055899">
    <property type="protein sequence ID" value="QKX56444.1"/>
    <property type="molecule type" value="Genomic_DNA"/>
</dbReference>
<name>A0A7H8QR34_TALRU</name>
<dbReference type="RefSeq" id="XP_035342622.1">
    <property type="nucleotide sequence ID" value="XM_035486729.1"/>
</dbReference>